<name>A0A9K3GKZ8_9EUKA</name>
<keyword evidence="3" id="KW-1003">Cell membrane</keyword>
<protein>
    <submittedName>
        <fullName evidence="9">Multi antimicrobial extrusion protein</fullName>
    </submittedName>
</protein>
<evidence type="ECO:0000256" key="7">
    <source>
        <dbReference type="SAM" id="Coils"/>
    </source>
</evidence>
<organism evidence="9 10">
    <name type="scientific">Kipferlia bialata</name>
    <dbReference type="NCBI Taxonomy" id="797122"/>
    <lineage>
        <taxon>Eukaryota</taxon>
        <taxon>Metamonada</taxon>
        <taxon>Carpediemonas-like organisms</taxon>
        <taxon>Kipferlia</taxon>
    </lineage>
</organism>
<keyword evidence="4 8" id="KW-0812">Transmembrane</keyword>
<dbReference type="InterPro" id="IPR051327">
    <property type="entry name" value="MATE_MepA_subfamily"/>
</dbReference>
<evidence type="ECO:0000256" key="2">
    <source>
        <dbReference type="ARBA" id="ARBA00010199"/>
    </source>
</evidence>
<evidence type="ECO:0000313" key="10">
    <source>
        <dbReference type="Proteomes" id="UP000265618"/>
    </source>
</evidence>
<feature type="coiled-coil region" evidence="7">
    <location>
        <begin position="138"/>
        <end position="176"/>
    </location>
</feature>
<dbReference type="GO" id="GO:0005886">
    <property type="term" value="C:plasma membrane"/>
    <property type="evidence" value="ECO:0007669"/>
    <property type="project" value="UniProtKB-SubCell"/>
</dbReference>
<keyword evidence="5 8" id="KW-1133">Transmembrane helix</keyword>
<feature type="transmembrane region" description="Helical" evidence="8">
    <location>
        <begin position="239"/>
        <end position="261"/>
    </location>
</feature>
<feature type="transmembrane region" description="Helical" evidence="8">
    <location>
        <begin position="310"/>
        <end position="333"/>
    </location>
</feature>
<comment type="caution">
    <text evidence="9">The sequence shown here is derived from an EMBL/GenBank/DDBJ whole genome shotgun (WGS) entry which is preliminary data.</text>
</comment>
<keyword evidence="6 8" id="KW-0472">Membrane</keyword>
<gene>
    <name evidence="9" type="ORF">KIPB_008775</name>
</gene>
<keyword evidence="10" id="KW-1185">Reference proteome</keyword>
<dbReference type="Pfam" id="PF01554">
    <property type="entry name" value="MatE"/>
    <property type="match status" value="1"/>
</dbReference>
<keyword evidence="7" id="KW-0175">Coiled coil</keyword>
<accession>A0A9K3GKZ8</accession>
<evidence type="ECO:0000256" key="5">
    <source>
        <dbReference type="ARBA" id="ARBA00022989"/>
    </source>
</evidence>
<dbReference type="InterPro" id="IPR002528">
    <property type="entry name" value="MATE_fam"/>
</dbReference>
<sequence>MHTDTDAAPGHAEPCVPCTNPGPYHPHNPSNLRLSVPYTLETASALPPTLHGQPVLEALEVHSTDDHSEDRPQSQFPEFCDDVRQRIVEDRARLMFGPMTHMERDPDPSTAGSSCWASQADSAGIDVDGVNMTLSPVSQQERARKKEAQKAMAREARKKRHAMKHAERKLAKEQAKVDPSGFMGTMSVPWLLIKYGYTVFLPVEVSVFASIGNVLGTGAAAMISRALGENDRKKAESILLNMLLVCTFVSVALPLVALPWFSWLLTLFGATETILPGAVEYGRILTICVYSYLFGQSLPHVLRSLGYERLSMYSVMGSAVLNMIVDPLLIFGFDMGIKVWRYI</sequence>
<evidence type="ECO:0000256" key="3">
    <source>
        <dbReference type="ARBA" id="ARBA00022475"/>
    </source>
</evidence>
<evidence type="ECO:0000256" key="8">
    <source>
        <dbReference type="SAM" id="Phobius"/>
    </source>
</evidence>
<evidence type="ECO:0000256" key="6">
    <source>
        <dbReference type="ARBA" id="ARBA00023136"/>
    </source>
</evidence>
<dbReference type="PANTHER" id="PTHR43823:SF3">
    <property type="entry name" value="MULTIDRUG EXPORT PROTEIN MEPA"/>
    <property type="match status" value="1"/>
</dbReference>
<evidence type="ECO:0000256" key="1">
    <source>
        <dbReference type="ARBA" id="ARBA00004651"/>
    </source>
</evidence>
<reference evidence="9 10" key="1">
    <citation type="journal article" date="2018" name="PLoS ONE">
        <title>The draft genome of Kipferlia bialata reveals reductive genome evolution in fornicate parasites.</title>
        <authorList>
            <person name="Tanifuji G."/>
            <person name="Takabayashi S."/>
            <person name="Kume K."/>
            <person name="Takagi M."/>
            <person name="Nakayama T."/>
            <person name="Kamikawa R."/>
            <person name="Inagaki Y."/>
            <person name="Hashimoto T."/>
        </authorList>
    </citation>
    <scope>NUCLEOTIDE SEQUENCE [LARGE SCALE GENOMIC DNA]</scope>
    <source>
        <strain evidence="9">NY0173</strain>
    </source>
</reference>
<dbReference type="GO" id="GO:0042910">
    <property type="term" value="F:xenobiotic transmembrane transporter activity"/>
    <property type="evidence" value="ECO:0007669"/>
    <property type="project" value="InterPro"/>
</dbReference>
<evidence type="ECO:0000256" key="4">
    <source>
        <dbReference type="ARBA" id="ARBA00022692"/>
    </source>
</evidence>
<dbReference type="PANTHER" id="PTHR43823">
    <property type="entry name" value="SPORULATION PROTEIN YKVU"/>
    <property type="match status" value="1"/>
</dbReference>
<dbReference type="EMBL" id="BDIP01002800">
    <property type="protein sequence ID" value="GIQ86848.1"/>
    <property type="molecule type" value="Genomic_DNA"/>
</dbReference>
<dbReference type="GO" id="GO:0015297">
    <property type="term" value="F:antiporter activity"/>
    <property type="evidence" value="ECO:0007669"/>
    <property type="project" value="InterPro"/>
</dbReference>
<proteinExistence type="inferred from homology"/>
<comment type="subcellular location">
    <subcellularLocation>
        <location evidence="1">Cell membrane</location>
        <topology evidence="1">Multi-pass membrane protein</topology>
    </subcellularLocation>
</comment>
<dbReference type="AlphaFoldDB" id="A0A9K3GKZ8"/>
<comment type="similarity">
    <text evidence="2">Belongs to the multi antimicrobial extrusion (MATE) (TC 2.A.66.1) family.</text>
</comment>
<dbReference type="Proteomes" id="UP000265618">
    <property type="component" value="Unassembled WGS sequence"/>
</dbReference>
<evidence type="ECO:0000313" key="9">
    <source>
        <dbReference type="EMBL" id="GIQ86848.1"/>
    </source>
</evidence>